<gene>
    <name evidence="1" type="ORF">GCM10023225_26620</name>
</gene>
<accession>A0ABP9I493</accession>
<dbReference type="Gene3D" id="3.40.50.300">
    <property type="entry name" value="P-loop containing nucleotide triphosphate hydrolases"/>
    <property type="match status" value="1"/>
</dbReference>
<dbReference type="SUPFAM" id="SSF52540">
    <property type="entry name" value="P-loop containing nucleoside triphosphate hydrolases"/>
    <property type="match status" value="1"/>
</dbReference>
<reference evidence="2" key="1">
    <citation type="journal article" date="2019" name="Int. J. Syst. Evol. Microbiol.">
        <title>The Global Catalogue of Microorganisms (GCM) 10K type strain sequencing project: providing services to taxonomists for standard genome sequencing and annotation.</title>
        <authorList>
            <consortium name="The Broad Institute Genomics Platform"/>
            <consortium name="The Broad Institute Genome Sequencing Center for Infectious Disease"/>
            <person name="Wu L."/>
            <person name="Ma J."/>
        </authorList>
    </citation>
    <scope>NUCLEOTIDE SEQUENCE [LARGE SCALE GENOMIC DNA]</scope>
    <source>
        <strain evidence="2">JCM 18126</strain>
    </source>
</reference>
<dbReference type="EMBL" id="BAABIL010000438">
    <property type="protein sequence ID" value="GAA4987248.1"/>
    <property type="molecule type" value="Genomic_DNA"/>
</dbReference>
<evidence type="ECO:0000313" key="2">
    <source>
        <dbReference type="Proteomes" id="UP001501195"/>
    </source>
</evidence>
<keyword evidence="2" id="KW-1185">Reference proteome</keyword>
<organism evidence="1 2">
    <name type="scientific">Kineococcus glutinatus</name>
    <dbReference type="NCBI Taxonomy" id="1070872"/>
    <lineage>
        <taxon>Bacteria</taxon>
        <taxon>Bacillati</taxon>
        <taxon>Actinomycetota</taxon>
        <taxon>Actinomycetes</taxon>
        <taxon>Kineosporiales</taxon>
        <taxon>Kineosporiaceae</taxon>
        <taxon>Kineococcus</taxon>
    </lineage>
</organism>
<dbReference type="Proteomes" id="UP001501195">
    <property type="component" value="Unassembled WGS sequence"/>
</dbReference>
<comment type="caution">
    <text evidence="1">The sequence shown here is derived from an EMBL/GenBank/DDBJ whole genome shotgun (WGS) entry which is preliminary data.</text>
</comment>
<evidence type="ECO:0008006" key="3">
    <source>
        <dbReference type="Google" id="ProtNLM"/>
    </source>
</evidence>
<sequence length="215" mass="23552">MRAPLVDRLAAEIAALRGDPYVRVGIDGVDGAGKTVFADELAAALRARGRAVVRASVDGFHRPRALRYARGRESPEGFYRDSYDLAALLRELLDPLGPGGDGVHRTRVFDVATDTSDPAPAARAAPGSVLVLDGIFLHRPELRERWSWSLWLEVERATSLRRCAERDGRGSPDPAAPANRRYVEGQRLYLAEAAPRQHATRVVDNDDLAAPVLLR</sequence>
<name>A0ABP9I493_9ACTN</name>
<proteinExistence type="predicted"/>
<dbReference type="InterPro" id="IPR027417">
    <property type="entry name" value="P-loop_NTPase"/>
</dbReference>
<evidence type="ECO:0000313" key="1">
    <source>
        <dbReference type="EMBL" id="GAA4987248.1"/>
    </source>
</evidence>
<dbReference type="RefSeq" id="WP_345713111.1">
    <property type="nucleotide sequence ID" value="NZ_BAABIL010000438.1"/>
</dbReference>
<protein>
    <recommendedName>
        <fullName evidence="3">Uridine kinase</fullName>
    </recommendedName>
</protein>